<dbReference type="EMBL" id="HACG01001095">
    <property type="protein sequence ID" value="CEK47960.1"/>
    <property type="molecule type" value="Transcribed_RNA"/>
</dbReference>
<gene>
    <name evidence="1" type="primary">ORF2760</name>
</gene>
<feature type="non-terminal residue" evidence="1">
    <location>
        <position position="77"/>
    </location>
</feature>
<reference evidence="1" key="1">
    <citation type="submission" date="2014-12" db="EMBL/GenBank/DDBJ databases">
        <title>Insight into the proteome of Arion vulgaris.</title>
        <authorList>
            <person name="Aradska J."/>
            <person name="Bulat T."/>
            <person name="Smidak R."/>
            <person name="Sarate P."/>
            <person name="Gangsoo J."/>
            <person name="Sialana F."/>
            <person name="Bilban M."/>
            <person name="Lubec G."/>
        </authorList>
    </citation>
    <scope>NUCLEOTIDE SEQUENCE</scope>
    <source>
        <tissue evidence="1">Skin</tissue>
    </source>
</reference>
<proteinExistence type="predicted"/>
<organism evidence="1">
    <name type="scientific">Arion vulgaris</name>
    <dbReference type="NCBI Taxonomy" id="1028688"/>
    <lineage>
        <taxon>Eukaryota</taxon>
        <taxon>Metazoa</taxon>
        <taxon>Spiralia</taxon>
        <taxon>Lophotrochozoa</taxon>
        <taxon>Mollusca</taxon>
        <taxon>Gastropoda</taxon>
        <taxon>Heterobranchia</taxon>
        <taxon>Euthyneura</taxon>
        <taxon>Panpulmonata</taxon>
        <taxon>Eupulmonata</taxon>
        <taxon>Stylommatophora</taxon>
        <taxon>Helicina</taxon>
        <taxon>Arionoidea</taxon>
        <taxon>Arionidae</taxon>
        <taxon>Arion</taxon>
    </lineage>
</organism>
<protein>
    <submittedName>
        <fullName evidence="1">Uncharacterized protein</fullName>
    </submittedName>
</protein>
<name>A0A0B6XXI4_9EUPU</name>
<dbReference type="AlphaFoldDB" id="A0A0B6XXI4"/>
<sequence length="77" mass="8652">VSADTSLVERDLHIKDVETPTPTENEETAPQLRFTEITGSGGSKFYKCGTCSQTLCSFESFLVHWKECAVKNRNLIR</sequence>
<accession>A0A0B6XXI4</accession>
<evidence type="ECO:0000313" key="1">
    <source>
        <dbReference type="EMBL" id="CEK47960.1"/>
    </source>
</evidence>
<feature type="non-terminal residue" evidence="1">
    <location>
        <position position="1"/>
    </location>
</feature>